<keyword evidence="12" id="KW-1185">Reference proteome</keyword>
<comment type="similarity">
    <text evidence="9">Belongs to the G-protein coupled receptor 1 family.</text>
</comment>
<dbReference type="PROSITE" id="PS50262">
    <property type="entry name" value="G_PROTEIN_RECEP_F1_2"/>
    <property type="match status" value="1"/>
</dbReference>
<evidence type="ECO:0000313" key="12">
    <source>
        <dbReference type="Proteomes" id="UP000515152"/>
    </source>
</evidence>
<name>A0A6P3VPJ2_CLUHA</name>
<keyword evidence="5 9" id="KW-0297">G-protein coupled receptor</keyword>
<feature type="domain" description="G-protein coupled receptors family 1 profile" evidence="11">
    <location>
        <begin position="24"/>
        <end position="279"/>
    </location>
</feature>
<gene>
    <name evidence="13" type="primary">LOC105895769</name>
</gene>
<keyword evidence="8 9" id="KW-0807">Transducer</keyword>
<dbReference type="OrthoDB" id="9927220at2759"/>
<evidence type="ECO:0000256" key="4">
    <source>
        <dbReference type="ARBA" id="ARBA00022989"/>
    </source>
</evidence>
<dbReference type="Pfam" id="PF00001">
    <property type="entry name" value="7tm_1"/>
    <property type="match status" value="1"/>
</dbReference>
<evidence type="ECO:0000256" key="2">
    <source>
        <dbReference type="ARBA" id="ARBA00022475"/>
    </source>
</evidence>
<evidence type="ECO:0000259" key="11">
    <source>
        <dbReference type="PROSITE" id="PS50262"/>
    </source>
</evidence>
<keyword evidence="7 9" id="KW-0675">Receptor</keyword>
<keyword evidence="3 9" id="KW-0812">Transmembrane</keyword>
<sequence length="308" mass="35532">MDKVLMKYYLCPAYALEFTLGFLGNLVVVLGYPLCLKEWRSTNVYLYNLAVSDIICVSALPRLSYLYANSMEETSPVNCVLNRYILFVNMYSSVLFMALVSLDRYLLLCHPSRNHVFLTPRVAVLASILTWVFVNIEMTPLIYYAIKDNARTNGTKCHDFASLSQTWGFLGYSLGLTLVGYILPLVVLFWCTHKMALLLQTQGEIFKHRAMSFKRPLRIVQAAAYMFLLLFLPYHILRNIRILTQLLENKTCATDQIEAVYIVTRPMAYAHSVINPVFYFMMTDCFRELLLARFHQLRSRVTGICTKI</sequence>
<dbReference type="InterPro" id="IPR017452">
    <property type="entry name" value="GPCR_Rhodpsn_7TM"/>
</dbReference>
<keyword evidence="4 10" id="KW-1133">Transmembrane helix</keyword>
<feature type="transmembrane region" description="Helical" evidence="10">
    <location>
        <begin position="44"/>
        <end position="64"/>
    </location>
</feature>
<keyword evidence="2" id="KW-1003">Cell membrane</keyword>
<dbReference type="Gene3D" id="1.20.1070.10">
    <property type="entry name" value="Rhodopsin 7-helix transmembrane proteins"/>
    <property type="match status" value="1"/>
</dbReference>
<reference evidence="13" key="1">
    <citation type="submission" date="2025-08" db="UniProtKB">
        <authorList>
            <consortium name="RefSeq"/>
        </authorList>
    </citation>
    <scope>IDENTIFICATION</scope>
</reference>
<evidence type="ECO:0000256" key="7">
    <source>
        <dbReference type="ARBA" id="ARBA00023170"/>
    </source>
</evidence>
<evidence type="ECO:0000256" key="1">
    <source>
        <dbReference type="ARBA" id="ARBA00004651"/>
    </source>
</evidence>
<feature type="transmembrane region" description="Helical" evidence="10">
    <location>
        <begin position="122"/>
        <end position="146"/>
    </location>
</feature>
<dbReference type="InterPro" id="IPR000276">
    <property type="entry name" value="GPCR_Rhodpsn"/>
</dbReference>
<dbReference type="PRINTS" id="PR00237">
    <property type="entry name" value="GPCRRHODOPSN"/>
</dbReference>
<keyword evidence="6 10" id="KW-0472">Membrane</keyword>
<dbReference type="PROSITE" id="PS00237">
    <property type="entry name" value="G_PROTEIN_RECEP_F1_1"/>
    <property type="match status" value="1"/>
</dbReference>
<feature type="transmembrane region" description="Helical" evidence="10">
    <location>
        <begin position="12"/>
        <end position="32"/>
    </location>
</feature>
<dbReference type="GO" id="GO:0004930">
    <property type="term" value="F:G protein-coupled receptor activity"/>
    <property type="evidence" value="ECO:0007669"/>
    <property type="project" value="UniProtKB-KW"/>
</dbReference>
<evidence type="ECO:0000256" key="3">
    <source>
        <dbReference type="ARBA" id="ARBA00022692"/>
    </source>
</evidence>
<evidence type="ECO:0000256" key="9">
    <source>
        <dbReference type="RuleBase" id="RU000688"/>
    </source>
</evidence>
<feature type="transmembrane region" description="Helical" evidence="10">
    <location>
        <begin position="84"/>
        <end position="102"/>
    </location>
</feature>
<evidence type="ECO:0000256" key="8">
    <source>
        <dbReference type="ARBA" id="ARBA00023224"/>
    </source>
</evidence>
<dbReference type="GO" id="GO:0005886">
    <property type="term" value="C:plasma membrane"/>
    <property type="evidence" value="ECO:0007669"/>
    <property type="project" value="UniProtKB-SubCell"/>
</dbReference>
<protein>
    <submittedName>
        <fullName evidence="13">Succinate receptor 1-like</fullName>
    </submittedName>
</protein>
<dbReference type="AlphaFoldDB" id="A0A6P3VPJ2"/>
<dbReference type="PRINTS" id="PR01157">
    <property type="entry name" value="P2YPURNOCPTR"/>
</dbReference>
<dbReference type="GeneID" id="105895769"/>
<feature type="transmembrane region" description="Helical" evidence="10">
    <location>
        <begin position="217"/>
        <end position="237"/>
    </location>
</feature>
<evidence type="ECO:0000256" key="5">
    <source>
        <dbReference type="ARBA" id="ARBA00023040"/>
    </source>
</evidence>
<dbReference type="KEGG" id="char:105895769"/>
<dbReference type="Proteomes" id="UP000515152">
    <property type="component" value="Chromosome 9"/>
</dbReference>
<proteinExistence type="inferred from homology"/>
<evidence type="ECO:0000256" key="6">
    <source>
        <dbReference type="ARBA" id="ARBA00023136"/>
    </source>
</evidence>
<dbReference type="PANTHER" id="PTHR24231:SF14">
    <property type="entry name" value="SUCCINATE RECEPTOR 1"/>
    <property type="match status" value="1"/>
</dbReference>
<accession>A0A6P3VPJ2</accession>
<dbReference type="RefSeq" id="XP_012677907.2">
    <property type="nucleotide sequence ID" value="XM_012822453.2"/>
</dbReference>
<dbReference type="PANTHER" id="PTHR24231">
    <property type="entry name" value="PURINOCEPTOR-RELATED G-PROTEIN COUPLED RECEPTOR"/>
    <property type="match status" value="1"/>
</dbReference>
<evidence type="ECO:0000256" key="10">
    <source>
        <dbReference type="SAM" id="Phobius"/>
    </source>
</evidence>
<dbReference type="SUPFAM" id="SSF81321">
    <property type="entry name" value="Family A G protein-coupled receptor-like"/>
    <property type="match status" value="1"/>
</dbReference>
<comment type="subcellular location">
    <subcellularLocation>
        <location evidence="1">Cell membrane</location>
        <topology evidence="1">Multi-pass membrane protein</topology>
    </subcellularLocation>
</comment>
<feature type="transmembrane region" description="Helical" evidence="10">
    <location>
        <begin position="166"/>
        <end position="191"/>
    </location>
</feature>
<organism evidence="12 13">
    <name type="scientific">Clupea harengus</name>
    <name type="common">Atlantic herring</name>
    <dbReference type="NCBI Taxonomy" id="7950"/>
    <lineage>
        <taxon>Eukaryota</taxon>
        <taxon>Metazoa</taxon>
        <taxon>Chordata</taxon>
        <taxon>Craniata</taxon>
        <taxon>Vertebrata</taxon>
        <taxon>Euteleostomi</taxon>
        <taxon>Actinopterygii</taxon>
        <taxon>Neopterygii</taxon>
        <taxon>Teleostei</taxon>
        <taxon>Clupei</taxon>
        <taxon>Clupeiformes</taxon>
        <taxon>Clupeoidei</taxon>
        <taxon>Clupeidae</taxon>
        <taxon>Clupea</taxon>
    </lineage>
</organism>
<evidence type="ECO:0000313" key="13">
    <source>
        <dbReference type="RefSeq" id="XP_012677907.2"/>
    </source>
</evidence>